<dbReference type="EMBL" id="JF440367">
    <property type="protein sequence ID" value="AEB77763.1"/>
    <property type="molecule type" value="mRNA"/>
</dbReference>
<protein>
    <submittedName>
        <fullName evidence="4">Caleosin</fullName>
    </submittedName>
</protein>
<dbReference type="SUPFAM" id="SSF47473">
    <property type="entry name" value="EF-hand"/>
    <property type="match status" value="1"/>
</dbReference>
<dbReference type="GO" id="GO:0005509">
    <property type="term" value="F:calcium ion binding"/>
    <property type="evidence" value="ECO:0007669"/>
    <property type="project" value="InterPro"/>
</dbReference>
<keyword evidence="2" id="KW-0812">Transmembrane</keyword>
<dbReference type="Pfam" id="PF05042">
    <property type="entry name" value="Caleosin"/>
    <property type="match status" value="1"/>
</dbReference>
<evidence type="ECO:0000256" key="2">
    <source>
        <dbReference type="SAM" id="Phobius"/>
    </source>
</evidence>
<dbReference type="InterPro" id="IPR002048">
    <property type="entry name" value="EF_hand_dom"/>
</dbReference>
<dbReference type="PROSITE" id="PS50222">
    <property type="entry name" value="EF_HAND_2"/>
    <property type="match status" value="1"/>
</dbReference>
<reference evidence="4" key="2">
    <citation type="journal article" date="2012" name="Plant Physiol. Biochem.">
        <title>A unique caleosin serving as the major integral protein in oil bodies isolated from Chlorella sp. cells cultured with limited nitrogen.</title>
        <authorList>
            <person name="Lin I.P."/>
            <person name="Jiang P.L."/>
            <person name="Chen C.S."/>
            <person name="Tzen J.T."/>
        </authorList>
    </citation>
    <scope>NUCLEOTIDE SEQUENCE</scope>
</reference>
<name>G1AUC6_AUXPR</name>
<comment type="similarity">
    <text evidence="1">Belongs to the caleosin family.</text>
</comment>
<dbReference type="AlphaFoldDB" id="G1AUC6"/>
<evidence type="ECO:0000313" key="4">
    <source>
        <dbReference type="EMBL" id="AEB77763.1"/>
    </source>
</evidence>
<dbReference type="PANTHER" id="PTHR31495:SF0">
    <property type="entry name" value="BINDING PROTEIN CALEOSIN, PUTATIVE (AFU_ORTHOLOGUE AFUA_5G13750)-RELATED"/>
    <property type="match status" value="1"/>
</dbReference>
<dbReference type="PANTHER" id="PTHR31495">
    <property type="entry name" value="PEROXYGENASE 3-RELATED"/>
    <property type="match status" value="1"/>
</dbReference>
<dbReference type="InterPro" id="IPR007736">
    <property type="entry name" value="Caleosin-related"/>
</dbReference>
<sequence length="252" mass="29144">MVPPPPRPGKGDNGVITKLPDIPFTMEKPVPEDLDKYIKNPGLPRANLSCDKEHPEGTYSPPRNLTVMQQHIAFWDRDHDGVIYPHDTFIGFRRLGFNLAICLASVPIIHGTFAWWSQDNWLPNPMFPILVKNIHRGKHGSDSEVYDTEGRFVPEKFEEIWSKYDKGNKGALTKHEIWTMIKGQRNIMDPVGWTAAWLEWFVSYLLVARQDKMMYKDDVRGILDGTIFYQIAQEREGGKVKPQDQWALRKEE</sequence>
<keyword evidence="2" id="KW-0472">Membrane</keyword>
<dbReference type="InterPro" id="IPR011992">
    <property type="entry name" value="EF-hand-dom_pair"/>
</dbReference>
<reference evidence="4" key="1">
    <citation type="submission" date="2011-02" db="EMBL/GenBank/DDBJ databases">
        <authorList>
            <person name="Lin I.-P."/>
            <person name="Tzen J.T.C."/>
        </authorList>
    </citation>
    <scope>NUCLEOTIDE SEQUENCE</scope>
</reference>
<organism evidence="4">
    <name type="scientific">Auxenochlorella protothecoides</name>
    <name type="common">Green microalga</name>
    <name type="synonym">Chlorella protothecoides</name>
    <dbReference type="NCBI Taxonomy" id="3075"/>
    <lineage>
        <taxon>Eukaryota</taxon>
        <taxon>Viridiplantae</taxon>
        <taxon>Chlorophyta</taxon>
        <taxon>core chlorophytes</taxon>
        <taxon>Trebouxiophyceae</taxon>
        <taxon>Chlorellales</taxon>
        <taxon>Chlorellaceae</taxon>
        <taxon>Auxenochlorella</taxon>
    </lineage>
</organism>
<feature type="transmembrane region" description="Helical" evidence="2">
    <location>
        <begin position="190"/>
        <end position="207"/>
    </location>
</feature>
<dbReference type="GO" id="GO:0004497">
    <property type="term" value="F:monooxygenase activity"/>
    <property type="evidence" value="ECO:0007669"/>
    <property type="project" value="TreeGrafter"/>
</dbReference>
<evidence type="ECO:0000259" key="3">
    <source>
        <dbReference type="PROSITE" id="PS50222"/>
    </source>
</evidence>
<keyword evidence="2" id="KW-1133">Transmembrane helix</keyword>
<feature type="transmembrane region" description="Helical" evidence="2">
    <location>
        <begin position="95"/>
        <end position="116"/>
    </location>
</feature>
<feature type="domain" description="EF-hand" evidence="3">
    <location>
        <begin position="152"/>
        <end position="187"/>
    </location>
</feature>
<accession>G1AUC6</accession>
<evidence type="ECO:0000256" key="1">
    <source>
        <dbReference type="ARBA" id="ARBA00006765"/>
    </source>
</evidence>
<proteinExistence type="evidence at transcript level"/>